<organism evidence="1 2">
    <name type="scientific">Rattus norvegicus</name>
    <name type="common">Rat</name>
    <dbReference type="NCBI Taxonomy" id="10116"/>
    <lineage>
        <taxon>Eukaryota</taxon>
        <taxon>Metazoa</taxon>
        <taxon>Chordata</taxon>
        <taxon>Craniata</taxon>
        <taxon>Vertebrata</taxon>
        <taxon>Euteleostomi</taxon>
        <taxon>Mammalia</taxon>
        <taxon>Eutheria</taxon>
        <taxon>Euarchontoglires</taxon>
        <taxon>Glires</taxon>
        <taxon>Rodentia</taxon>
        <taxon>Myomorpha</taxon>
        <taxon>Muroidea</taxon>
        <taxon>Muridae</taxon>
        <taxon>Murinae</taxon>
        <taxon>Rattus</taxon>
    </lineage>
</organism>
<protein>
    <submittedName>
        <fullName evidence="1">RCG58822</fullName>
    </submittedName>
</protein>
<evidence type="ECO:0000313" key="1">
    <source>
        <dbReference type="EMBL" id="EDM10609.1"/>
    </source>
</evidence>
<accession>A6JL44</accession>
<proteinExistence type="predicted"/>
<name>A6JL44_RAT</name>
<sequence length="60" mass="6721">MAGKKLSWKSGVDSSPPCAERPKHLFISALLRLTHSSQSQAYVTSWEGWGYSSHYLLIPE</sequence>
<dbReference type="AlphaFoldDB" id="A6JL44"/>
<dbReference type="EMBL" id="CH473989">
    <property type="protein sequence ID" value="EDM10609.1"/>
    <property type="molecule type" value="Genomic_DNA"/>
</dbReference>
<gene>
    <name evidence="1" type="ORF">rCG_58822</name>
</gene>
<dbReference type="Proteomes" id="UP000234681">
    <property type="component" value="Chromosome 11"/>
</dbReference>
<reference evidence="2" key="1">
    <citation type="submission" date="2005-09" db="EMBL/GenBank/DDBJ databases">
        <authorList>
            <person name="Mural R.J."/>
            <person name="Li P.W."/>
            <person name="Adams M.D."/>
            <person name="Amanatides P.G."/>
            <person name="Baden-Tillson H."/>
            <person name="Barnstead M."/>
            <person name="Chin S.H."/>
            <person name="Dew I."/>
            <person name="Evans C.A."/>
            <person name="Ferriera S."/>
            <person name="Flanigan M."/>
            <person name="Fosler C."/>
            <person name="Glodek A."/>
            <person name="Gu Z."/>
            <person name="Holt R.A."/>
            <person name="Jennings D."/>
            <person name="Kraft C.L."/>
            <person name="Lu F."/>
            <person name="Nguyen T."/>
            <person name="Nusskern D.R."/>
            <person name="Pfannkoch C.M."/>
            <person name="Sitter C."/>
            <person name="Sutton G.G."/>
            <person name="Venter J.C."/>
            <person name="Wang Z."/>
            <person name="Woodage T."/>
            <person name="Zheng X.H."/>
            <person name="Zhong F."/>
        </authorList>
    </citation>
    <scope>NUCLEOTIDE SEQUENCE [LARGE SCALE GENOMIC DNA]</scope>
    <source>
        <strain>BN</strain>
        <strain evidence="2">Sprague-Dawley</strain>
    </source>
</reference>
<evidence type="ECO:0000313" key="2">
    <source>
        <dbReference type="Proteomes" id="UP000234681"/>
    </source>
</evidence>